<dbReference type="SMART" id="SM00471">
    <property type="entry name" value="HDc"/>
    <property type="match status" value="1"/>
</dbReference>
<keyword evidence="2" id="KW-0479">Metal-binding</keyword>
<dbReference type="Gene3D" id="1.10.3210.10">
    <property type="entry name" value="Hypothetical protein af1432"/>
    <property type="match status" value="1"/>
</dbReference>
<keyword evidence="5" id="KW-0408">Iron</keyword>
<keyword evidence="3" id="KW-0547">Nucleotide-binding</keyword>
<dbReference type="CDD" id="cd00077">
    <property type="entry name" value="HDc"/>
    <property type="match status" value="1"/>
</dbReference>
<proteinExistence type="predicted"/>
<dbReference type="InterPro" id="IPR006674">
    <property type="entry name" value="HD_domain"/>
</dbReference>
<evidence type="ECO:0000256" key="1">
    <source>
        <dbReference type="ARBA" id="ARBA00012506"/>
    </source>
</evidence>
<dbReference type="Proteomes" id="UP000294746">
    <property type="component" value="Unassembled WGS sequence"/>
</dbReference>
<evidence type="ECO:0000256" key="6">
    <source>
        <dbReference type="ARBA" id="ARBA00049417"/>
    </source>
</evidence>
<dbReference type="InterPro" id="IPR051094">
    <property type="entry name" value="Diverse_Catalytic_Enzymes"/>
</dbReference>
<dbReference type="GO" id="GO:0000166">
    <property type="term" value="F:nucleotide binding"/>
    <property type="evidence" value="ECO:0007669"/>
    <property type="project" value="UniProtKB-KW"/>
</dbReference>
<dbReference type="EMBL" id="SLXV01000010">
    <property type="protein sequence ID" value="TCP69291.1"/>
    <property type="molecule type" value="Genomic_DNA"/>
</dbReference>
<dbReference type="SUPFAM" id="SSF109604">
    <property type="entry name" value="HD-domain/PDEase-like"/>
    <property type="match status" value="1"/>
</dbReference>
<evidence type="ECO:0000313" key="8">
    <source>
        <dbReference type="EMBL" id="TCP69291.1"/>
    </source>
</evidence>
<evidence type="ECO:0000313" key="9">
    <source>
        <dbReference type="Proteomes" id="UP000294746"/>
    </source>
</evidence>
<gene>
    <name evidence="8" type="ORF">EDD57_11013</name>
</gene>
<evidence type="ECO:0000256" key="4">
    <source>
        <dbReference type="ARBA" id="ARBA00022801"/>
    </source>
</evidence>
<dbReference type="PROSITE" id="PS51831">
    <property type="entry name" value="HD"/>
    <property type="match status" value="1"/>
</dbReference>
<sequence length="196" mass="22589">MDLDVLLQATKKQLKPERFEHTLRVVDTAVELAKRFGADPPKAKIASILHDYCKFWSREQLTQWIKRCQLPLDLLEYHKEIWHAPVGAEVAREEFGIVDEDILQSIRSHTVGRPGMSTLEKVVYLADYIEPGRRFPGVDEVRRLAEIDLDVAVLQAMDNTILFLQSQQQPIYPLAIAARDELKRMLSGKRLREESV</sequence>
<dbReference type="InterPro" id="IPR003607">
    <property type="entry name" value="HD/PDEase_dom"/>
</dbReference>
<dbReference type="RefSeq" id="WP_131848366.1">
    <property type="nucleotide sequence ID" value="NZ_SLXV01000010.1"/>
</dbReference>
<dbReference type="AlphaFoldDB" id="A0A4R2S061"/>
<dbReference type="GO" id="GO:0046872">
    <property type="term" value="F:metal ion binding"/>
    <property type="evidence" value="ECO:0007669"/>
    <property type="project" value="UniProtKB-KW"/>
</dbReference>
<protein>
    <recommendedName>
        <fullName evidence="1">bis(5'-nucleosyl)-tetraphosphatase (symmetrical)</fullName>
        <ecNumber evidence="1">3.6.1.41</ecNumber>
    </recommendedName>
</protein>
<dbReference type="PANTHER" id="PTHR35795">
    <property type="entry name" value="SLR1885 PROTEIN"/>
    <property type="match status" value="1"/>
</dbReference>
<dbReference type="PANTHER" id="PTHR35795:SF1">
    <property type="entry name" value="BIS(5'-NUCLEOSYL)-TETRAPHOSPHATASE, SYMMETRICAL"/>
    <property type="match status" value="1"/>
</dbReference>
<comment type="catalytic activity">
    <reaction evidence="6">
        <text>P(1),P(4)-bis(5'-adenosyl) tetraphosphate + H2O = 2 ADP + 2 H(+)</text>
        <dbReference type="Rhea" id="RHEA:24252"/>
        <dbReference type="ChEBI" id="CHEBI:15377"/>
        <dbReference type="ChEBI" id="CHEBI:15378"/>
        <dbReference type="ChEBI" id="CHEBI:58141"/>
        <dbReference type="ChEBI" id="CHEBI:456216"/>
        <dbReference type="EC" id="3.6.1.41"/>
    </reaction>
</comment>
<name>A0A4R2S061_9BACL</name>
<feature type="domain" description="HD" evidence="7">
    <location>
        <begin position="18"/>
        <end position="132"/>
    </location>
</feature>
<accession>A0A4R2S061</accession>
<evidence type="ECO:0000256" key="5">
    <source>
        <dbReference type="ARBA" id="ARBA00023004"/>
    </source>
</evidence>
<dbReference type="InterPro" id="IPR005249">
    <property type="entry name" value="YqeK"/>
</dbReference>
<dbReference type="EC" id="3.6.1.41" evidence="1"/>
<organism evidence="8 9">
    <name type="scientific">Baia soyae</name>
    <dbReference type="NCBI Taxonomy" id="1544746"/>
    <lineage>
        <taxon>Bacteria</taxon>
        <taxon>Bacillati</taxon>
        <taxon>Bacillota</taxon>
        <taxon>Bacilli</taxon>
        <taxon>Bacillales</taxon>
        <taxon>Thermoactinomycetaceae</taxon>
        <taxon>Baia</taxon>
    </lineage>
</organism>
<evidence type="ECO:0000256" key="3">
    <source>
        <dbReference type="ARBA" id="ARBA00022741"/>
    </source>
</evidence>
<reference evidence="8 9" key="1">
    <citation type="submission" date="2019-03" db="EMBL/GenBank/DDBJ databases">
        <title>Genomic Encyclopedia of Type Strains, Phase IV (KMG-IV): sequencing the most valuable type-strain genomes for metagenomic binning, comparative biology and taxonomic classification.</title>
        <authorList>
            <person name="Goeker M."/>
        </authorList>
    </citation>
    <scope>NUCLEOTIDE SEQUENCE [LARGE SCALE GENOMIC DNA]</scope>
    <source>
        <strain evidence="8 9">DSM 46831</strain>
    </source>
</reference>
<evidence type="ECO:0000259" key="7">
    <source>
        <dbReference type="PROSITE" id="PS51831"/>
    </source>
</evidence>
<dbReference type="GO" id="GO:0008803">
    <property type="term" value="F:bis(5'-nucleosyl)-tetraphosphatase (symmetrical) activity"/>
    <property type="evidence" value="ECO:0007669"/>
    <property type="project" value="UniProtKB-EC"/>
</dbReference>
<dbReference type="Pfam" id="PF01966">
    <property type="entry name" value="HD"/>
    <property type="match status" value="1"/>
</dbReference>
<keyword evidence="4 8" id="KW-0378">Hydrolase</keyword>
<comment type="caution">
    <text evidence="8">The sequence shown here is derived from an EMBL/GenBank/DDBJ whole genome shotgun (WGS) entry which is preliminary data.</text>
</comment>
<keyword evidence="9" id="KW-1185">Reference proteome</keyword>
<dbReference type="NCBIfam" id="TIGR00488">
    <property type="entry name" value="bis(5'-nucleosyl)-tetraphosphatase (symmetrical) YqeK"/>
    <property type="match status" value="1"/>
</dbReference>
<dbReference type="OrthoDB" id="9782134at2"/>
<evidence type="ECO:0000256" key="2">
    <source>
        <dbReference type="ARBA" id="ARBA00022723"/>
    </source>
</evidence>